<dbReference type="Proteomes" id="UP001519325">
    <property type="component" value="Unassembled WGS sequence"/>
</dbReference>
<reference evidence="5 6" key="1">
    <citation type="submission" date="2021-03" db="EMBL/GenBank/DDBJ databases">
        <title>Sequencing the genomes of 1000 actinobacteria strains.</title>
        <authorList>
            <person name="Klenk H.-P."/>
        </authorList>
    </citation>
    <scope>NUCLEOTIDE SEQUENCE [LARGE SCALE GENOMIC DNA]</scope>
    <source>
        <strain evidence="5 6">DSM 45516</strain>
    </source>
</reference>
<dbReference type="InterPro" id="IPR015943">
    <property type="entry name" value="WD40/YVTN_repeat-like_dom_sf"/>
</dbReference>
<dbReference type="EMBL" id="JAGGMR010000001">
    <property type="protein sequence ID" value="MBP2192980.1"/>
    <property type="molecule type" value="Genomic_DNA"/>
</dbReference>
<evidence type="ECO:0000256" key="3">
    <source>
        <dbReference type="PROSITE-ProRule" id="PRU00221"/>
    </source>
</evidence>
<proteinExistence type="predicted"/>
<evidence type="ECO:0000313" key="6">
    <source>
        <dbReference type="Proteomes" id="UP001519325"/>
    </source>
</evidence>
<keyword evidence="1 3" id="KW-0853">WD repeat</keyword>
<comment type="caution">
    <text evidence="5">The sequence shown here is derived from an EMBL/GenBank/DDBJ whole genome shotgun (WGS) entry which is preliminary data.</text>
</comment>
<feature type="domain" description="Pyrrolo-quinoline quinone repeat" evidence="4">
    <location>
        <begin position="201"/>
        <end position="356"/>
    </location>
</feature>
<dbReference type="SUPFAM" id="SSF50960">
    <property type="entry name" value="TolB, C-terminal domain"/>
    <property type="match status" value="1"/>
</dbReference>
<dbReference type="Pfam" id="PF13360">
    <property type="entry name" value="PQQ_2"/>
    <property type="match status" value="1"/>
</dbReference>
<feature type="repeat" description="WD" evidence="3">
    <location>
        <begin position="435"/>
        <end position="476"/>
    </location>
</feature>
<dbReference type="InterPro" id="IPR001680">
    <property type="entry name" value="WD40_rpt"/>
</dbReference>
<evidence type="ECO:0000256" key="1">
    <source>
        <dbReference type="ARBA" id="ARBA00022574"/>
    </source>
</evidence>
<dbReference type="SUPFAM" id="SSF50998">
    <property type="entry name" value="Quinoprotein alcohol dehydrogenase-like"/>
    <property type="match status" value="1"/>
</dbReference>
<dbReference type="CDD" id="cd00200">
    <property type="entry name" value="WD40"/>
    <property type="match status" value="1"/>
</dbReference>
<dbReference type="InterPro" id="IPR050349">
    <property type="entry name" value="WD_LIS1/nudF_dynein_reg"/>
</dbReference>
<keyword evidence="2" id="KW-0677">Repeat</keyword>
<dbReference type="Pfam" id="PF00400">
    <property type="entry name" value="WD40"/>
    <property type="match status" value="7"/>
</dbReference>
<dbReference type="InterPro" id="IPR011047">
    <property type="entry name" value="Quinoprotein_ADH-like_sf"/>
</dbReference>
<evidence type="ECO:0000259" key="4">
    <source>
        <dbReference type="Pfam" id="PF13360"/>
    </source>
</evidence>
<accession>A0ABS4QPB7</accession>
<keyword evidence="6" id="KW-1185">Reference proteome</keyword>
<name>A0ABS4QPB7_9NOCA</name>
<evidence type="ECO:0000313" key="5">
    <source>
        <dbReference type="EMBL" id="MBP2192980.1"/>
    </source>
</evidence>
<sequence>MRTPGDVLDTAALDFDVRVLALAPDGGRVVAAGTAVAILDARTLRPLWQVPAIGTVRTVRFGPDGSRILTFSTIDDEHHQVRLLDAANGGVLATSDVPTPITVSGGDPENPVGSAFGLLFAGAIATGILRKALDGTARSLAFSPDGRHFAGPLGVFDGADGHRRFALPGLTEPAGAVVTGPLTLAFSPDSHTLVAGWHRAVRSMTAATGAVLWTHTQPGKIGRVWFGTDGRVHVLCTPSQDILTLNAATGAVESTVRLDLAITNPMFFIPFPPHAEPSVDRRQLTVFGATRMTVFDLADGTRRFEPIPYQSPMEGPPVHTQLAPQGDLVALNRIPGAATGIMVVRTGSGASVWQDPAPINDATFTAAPRRLLVGGDRMVRAHWIGPVQLAPISRLDHGGAVRAVAFAPDGGSVATACADSTARVFDRTTGTELRRFDHRDGVTSISYHPGGALLLTGSADGFARGFDLTDGTEAFRLRHEGAVTAILALDDGNRAISGSADATLRIIDLNSSTVTRTIQLVGAVECLAVSSDSTMVAVGAADSTARLYHLGTGQPLLTLNHDAPVRAVAFSRDGTRLATAGGRTAFVTEIASGDPQRTVTHSGPLHTVSFHPDGVHLLTAGATARITDLRDGATTLTITHDAPIHAAAFPPDGSRVATAGADAAGHLTEYPGGAELFALPHDSAVDALAFDHSGTHLATAASRSARVFSTI</sequence>
<evidence type="ECO:0000256" key="2">
    <source>
        <dbReference type="ARBA" id="ARBA00022737"/>
    </source>
</evidence>
<dbReference type="Gene3D" id="2.130.10.10">
    <property type="entry name" value="YVTN repeat-like/Quinoprotein amine dehydrogenase"/>
    <property type="match status" value="4"/>
</dbReference>
<feature type="repeat" description="WD" evidence="3">
    <location>
        <begin position="476"/>
        <end position="517"/>
    </location>
</feature>
<dbReference type="SMART" id="SM00320">
    <property type="entry name" value="WD40"/>
    <property type="match status" value="8"/>
</dbReference>
<protein>
    <submittedName>
        <fullName evidence="5">WD40 repeat protein</fullName>
    </submittedName>
</protein>
<feature type="repeat" description="WD" evidence="3">
    <location>
        <begin position="394"/>
        <end position="435"/>
    </location>
</feature>
<gene>
    <name evidence="5" type="ORF">BJ987_005881</name>
</gene>
<dbReference type="PROSITE" id="PS50082">
    <property type="entry name" value="WD_REPEATS_2"/>
    <property type="match status" value="3"/>
</dbReference>
<dbReference type="RefSeq" id="WP_209896188.1">
    <property type="nucleotide sequence ID" value="NZ_JAGGMR010000001.1"/>
</dbReference>
<dbReference type="InterPro" id="IPR002372">
    <property type="entry name" value="PQQ_rpt_dom"/>
</dbReference>
<organism evidence="5 6">
    <name type="scientific">Nocardia goodfellowii</name>
    <dbReference type="NCBI Taxonomy" id="882446"/>
    <lineage>
        <taxon>Bacteria</taxon>
        <taxon>Bacillati</taxon>
        <taxon>Actinomycetota</taxon>
        <taxon>Actinomycetes</taxon>
        <taxon>Mycobacteriales</taxon>
        <taxon>Nocardiaceae</taxon>
        <taxon>Nocardia</taxon>
    </lineage>
</organism>
<dbReference type="PANTHER" id="PTHR44129">
    <property type="entry name" value="WD REPEAT-CONTAINING PROTEIN POP1"/>
    <property type="match status" value="1"/>
</dbReference>